<dbReference type="EMBL" id="JBHSSM010000015">
    <property type="protein sequence ID" value="MFC6315160.1"/>
    <property type="molecule type" value="Genomic_DNA"/>
</dbReference>
<dbReference type="Pfam" id="PF13302">
    <property type="entry name" value="Acetyltransf_3"/>
    <property type="match status" value="1"/>
</dbReference>
<dbReference type="SUPFAM" id="SSF55729">
    <property type="entry name" value="Acyl-CoA N-acyltransferases (Nat)"/>
    <property type="match status" value="1"/>
</dbReference>
<evidence type="ECO:0000259" key="1">
    <source>
        <dbReference type="PROSITE" id="PS51186"/>
    </source>
</evidence>
<organism evidence="2 3">
    <name type="scientific">Lapidilactobacillus achengensis</name>
    <dbReference type="NCBI Taxonomy" id="2486000"/>
    <lineage>
        <taxon>Bacteria</taxon>
        <taxon>Bacillati</taxon>
        <taxon>Bacillota</taxon>
        <taxon>Bacilli</taxon>
        <taxon>Lactobacillales</taxon>
        <taxon>Lactobacillaceae</taxon>
        <taxon>Lapidilactobacillus</taxon>
    </lineage>
</organism>
<name>A0ABW1UQM1_9LACO</name>
<evidence type="ECO:0000313" key="2">
    <source>
        <dbReference type="EMBL" id="MFC6315160.1"/>
    </source>
</evidence>
<feature type="domain" description="N-acetyltransferase" evidence="1">
    <location>
        <begin position="3"/>
        <end position="167"/>
    </location>
</feature>
<proteinExistence type="predicted"/>
<dbReference type="Gene3D" id="3.40.630.30">
    <property type="match status" value="1"/>
</dbReference>
<keyword evidence="3" id="KW-1185">Reference proteome</keyword>
<dbReference type="EC" id="2.3.-.-" evidence="2"/>
<sequence>MKIELRSATPADIQPLFAIKYGAKADLVWMKYNGPYFRDPILTWPDFQKLARTFAANPHRQLIVVDQRVLGEVTAHWEDGDLHRWLEVGIAIYDQHFWGQGIATQALQQWLTYLFRLHPDLAHIGLTTWSGNPGMIRVSAKAGLKQEGVIRKVRYWQGTYYDSVKFGILRDERQ</sequence>
<dbReference type="PANTHER" id="PTHR43415">
    <property type="entry name" value="SPERMIDINE N(1)-ACETYLTRANSFERASE"/>
    <property type="match status" value="1"/>
</dbReference>
<keyword evidence="2" id="KW-0808">Transferase</keyword>
<reference evidence="3" key="1">
    <citation type="journal article" date="2019" name="Int. J. Syst. Evol. Microbiol.">
        <title>The Global Catalogue of Microorganisms (GCM) 10K type strain sequencing project: providing services to taxonomists for standard genome sequencing and annotation.</title>
        <authorList>
            <consortium name="The Broad Institute Genomics Platform"/>
            <consortium name="The Broad Institute Genome Sequencing Center for Infectious Disease"/>
            <person name="Wu L."/>
            <person name="Ma J."/>
        </authorList>
    </citation>
    <scope>NUCLEOTIDE SEQUENCE [LARGE SCALE GENOMIC DNA]</scope>
    <source>
        <strain evidence="3">CCM 8897</strain>
    </source>
</reference>
<dbReference type="RefSeq" id="WP_125596336.1">
    <property type="nucleotide sequence ID" value="NZ_JBHSSM010000015.1"/>
</dbReference>
<dbReference type="InterPro" id="IPR000182">
    <property type="entry name" value="GNAT_dom"/>
</dbReference>
<protein>
    <submittedName>
        <fullName evidence="2">GNAT family N-acetyltransferase</fullName>
        <ecNumber evidence="2">2.3.-.-</ecNumber>
    </submittedName>
</protein>
<dbReference type="PROSITE" id="PS51186">
    <property type="entry name" value="GNAT"/>
    <property type="match status" value="1"/>
</dbReference>
<gene>
    <name evidence="2" type="ORF">ACFQHW_06180</name>
</gene>
<accession>A0ABW1UQM1</accession>
<comment type="caution">
    <text evidence="2">The sequence shown here is derived from an EMBL/GenBank/DDBJ whole genome shotgun (WGS) entry which is preliminary data.</text>
</comment>
<dbReference type="GO" id="GO:0016746">
    <property type="term" value="F:acyltransferase activity"/>
    <property type="evidence" value="ECO:0007669"/>
    <property type="project" value="UniProtKB-KW"/>
</dbReference>
<dbReference type="Proteomes" id="UP001596310">
    <property type="component" value="Unassembled WGS sequence"/>
</dbReference>
<dbReference type="PANTHER" id="PTHR43415:SF4">
    <property type="entry name" value="N-ACETYLTRANSFERASE DOMAIN-CONTAINING PROTEIN"/>
    <property type="match status" value="1"/>
</dbReference>
<keyword evidence="2" id="KW-0012">Acyltransferase</keyword>
<dbReference type="InterPro" id="IPR016181">
    <property type="entry name" value="Acyl_CoA_acyltransferase"/>
</dbReference>
<evidence type="ECO:0000313" key="3">
    <source>
        <dbReference type="Proteomes" id="UP001596310"/>
    </source>
</evidence>